<feature type="region of interest" description="Disordered" evidence="2">
    <location>
        <begin position="471"/>
        <end position="542"/>
    </location>
</feature>
<dbReference type="Gene3D" id="1.10.555.10">
    <property type="entry name" value="Rho GTPase activation protein"/>
    <property type="match status" value="1"/>
</dbReference>
<feature type="region of interest" description="Disordered" evidence="2">
    <location>
        <begin position="560"/>
        <end position="586"/>
    </location>
</feature>
<dbReference type="AlphaFoldDB" id="A0A9N9KRE8"/>
<dbReference type="GO" id="GO:0007165">
    <property type="term" value="P:signal transduction"/>
    <property type="evidence" value="ECO:0007669"/>
    <property type="project" value="InterPro"/>
</dbReference>
<protein>
    <recommendedName>
        <fullName evidence="3">Rho-GAP domain-containing protein</fullName>
    </recommendedName>
</protein>
<keyword evidence="1" id="KW-0175">Coiled coil</keyword>
<feature type="compositionally biased region" description="Polar residues" evidence="2">
    <location>
        <begin position="804"/>
        <end position="823"/>
    </location>
</feature>
<sequence>MERKLLPFKLTPFSVGFYARFIASVLNRNFNTTLLNDPNPSKALMSSDDFIIARYLLDESRAAGHQIRSSEVQNHHLICDRSYQIDAYNQCAQSFGIKVIIIDDFKDLVSDISILTIASRQLTSQAWEIISGQSESWIGRTLRRTSSIISVQDRKTKHRTKRVSSSNNLLKKDAIDEKGRKTKHTLKRAFSSSNLLYRNDAIVGKDLKELGRLCGECKLKIDCVPEELYLPTHIAATAENLLTYGLGTEGIFQDSGKQIIVQSIYDHYAITNEDEDTITGTVRQRMLPDRFRHNHLEVAATLMRFLSVLPGGILGELHLFHALADIYFRFKDENAMATLCRAELIALAIETVNTTSRRHLIYGIFGILHKFGELAQKTKSSIGYEALGVAFGPLLIGEYLNYNMPQPHPKGKLVVLPVTSPKSHKKNKAQIPLTDNKGFLSVYEKKRLASGIVEMVSSHWEEVKERILNPPEHRSTRGIKGTRTPESIEYQLRSPISRRRYDPESRLLNQQRHEKHEQRLEKQKSLASVSRLSQSPPSAFPYPLEEVTAKKSKTSISNESIPEVMSVSPKRISPSEKRNSGFTGDFSIKNSPAKPYINFSKPYRDDFKFMSSGDDVFGPTLKTVAPKLTELQMKFEELSKSNKKTNLTNIVSRRTPELSSPKGPSEPARRMISSAPDNKKKSYGHLGISGVSDVNPKTVDMQVQPEQQRAEKTPLKHIARGDNIASLAKFNKTIDQFESPVDRNMENKSARINRKDPSSRLFHQTESSLVTANKPVLESNNTLNKNKNPKPALTERNAKKTVREVSSQQDGPTAESTQISQIPKKSLYERSKARLTGLGKSSRSGSGSGSGSSIHSHKSLFSLKGSSLTGIKNSISKTFNGTGTKVTALKAIYEPNNSVASTPKRTLRKSIPDDKRSIEIPKSLIAPYTYNPPSPARSTTRKAQLRSVEQHKSDTFDGVGHDEEIGIALPGPNPQRQSGIEDRNIRAEVEQIGKALPDPDPQQHLEIENRDLRAQVLSLQKRLEAVMEENRGMKLTITQLMKEGHPQYRTKVLDIVGNAGLDGAKEFELDSDDSCNTILRS</sequence>
<name>A0A9N9KRE8_9HELO</name>
<feature type="compositionally biased region" description="Polar residues" evidence="2">
    <location>
        <begin position="761"/>
        <end position="771"/>
    </location>
</feature>
<feature type="compositionally biased region" description="Basic and acidic residues" evidence="2">
    <location>
        <begin position="499"/>
        <end position="524"/>
    </location>
</feature>
<feature type="compositionally biased region" description="Low complexity" evidence="2">
    <location>
        <begin position="837"/>
        <end position="856"/>
    </location>
</feature>
<comment type="caution">
    <text evidence="4">The sequence shown here is derived from an EMBL/GenBank/DDBJ whole genome shotgun (WGS) entry which is preliminary data.</text>
</comment>
<gene>
    <name evidence="4" type="ORF">HYFRA_00008424</name>
</gene>
<dbReference type="SUPFAM" id="SSF48350">
    <property type="entry name" value="GTPase activation domain, GAP"/>
    <property type="match status" value="1"/>
</dbReference>
<dbReference type="InterPro" id="IPR000198">
    <property type="entry name" value="RhoGAP_dom"/>
</dbReference>
<dbReference type="InterPro" id="IPR008936">
    <property type="entry name" value="Rho_GTPase_activation_prot"/>
</dbReference>
<organism evidence="4 5">
    <name type="scientific">Hymenoscyphus fraxineus</name>
    <dbReference type="NCBI Taxonomy" id="746836"/>
    <lineage>
        <taxon>Eukaryota</taxon>
        <taxon>Fungi</taxon>
        <taxon>Dikarya</taxon>
        <taxon>Ascomycota</taxon>
        <taxon>Pezizomycotina</taxon>
        <taxon>Leotiomycetes</taxon>
        <taxon>Helotiales</taxon>
        <taxon>Helotiaceae</taxon>
        <taxon>Hymenoscyphus</taxon>
    </lineage>
</organism>
<evidence type="ECO:0000256" key="1">
    <source>
        <dbReference type="SAM" id="Coils"/>
    </source>
</evidence>
<accession>A0A9N9KRE8</accession>
<dbReference type="EMBL" id="CAJVRL010000035">
    <property type="protein sequence ID" value="CAG8950187.1"/>
    <property type="molecule type" value="Genomic_DNA"/>
</dbReference>
<feature type="compositionally biased region" description="Low complexity" evidence="2">
    <location>
        <begin position="780"/>
        <end position="794"/>
    </location>
</feature>
<feature type="region of interest" description="Disordered" evidence="2">
    <location>
        <begin position="738"/>
        <end position="856"/>
    </location>
</feature>
<dbReference type="Proteomes" id="UP000696280">
    <property type="component" value="Unassembled WGS sequence"/>
</dbReference>
<keyword evidence="5" id="KW-1185">Reference proteome</keyword>
<evidence type="ECO:0000256" key="2">
    <source>
        <dbReference type="SAM" id="MobiDB-lite"/>
    </source>
</evidence>
<evidence type="ECO:0000313" key="4">
    <source>
        <dbReference type="EMBL" id="CAG8950187.1"/>
    </source>
</evidence>
<feature type="compositionally biased region" description="Polar residues" evidence="2">
    <location>
        <begin position="525"/>
        <end position="537"/>
    </location>
</feature>
<evidence type="ECO:0000313" key="5">
    <source>
        <dbReference type="Proteomes" id="UP000696280"/>
    </source>
</evidence>
<evidence type="ECO:0000259" key="3">
    <source>
        <dbReference type="PROSITE" id="PS50238"/>
    </source>
</evidence>
<reference evidence="4" key="1">
    <citation type="submission" date="2021-07" db="EMBL/GenBank/DDBJ databases">
        <authorList>
            <person name="Durling M."/>
        </authorList>
    </citation>
    <scope>NUCLEOTIDE SEQUENCE</scope>
</reference>
<feature type="coiled-coil region" evidence="1">
    <location>
        <begin position="1002"/>
        <end position="1029"/>
    </location>
</feature>
<proteinExistence type="predicted"/>
<feature type="region of interest" description="Disordered" evidence="2">
    <location>
        <begin position="652"/>
        <end position="684"/>
    </location>
</feature>
<dbReference type="OrthoDB" id="9994905at2759"/>
<feature type="compositionally biased region" description="Basic and acidic residues" evidence="2">
    <location>
        <begin position="740"/>
        <end position="758"/>
    </location>
</feature>
<dbReference type="PROSITE" id="PS50238">
    <property type="entry name" value="RHOGAP"/>
    <property type="match status" value="1"/>
</dbReference>
<feature type="domain" description="Rho-GAP" evidence="3">
    <location>
        <begin position="217"/>
        <end position="425"/>
    </location>
</feature>